<dbReference type="GO" id="GO:0009279">
    <property type="term" value="C:cell outer membrane"/>
    <property type="evidence" value="ECO:0007669"/>
    <property type="project" value="UniProtKB-SubCell"/>
</dbReference>
<keyword evidence="9 11" id="KW-0472">Membrane</keyword>
<comment type="caution">
    <text evidence="16">The sequence shown here is derived from an EMBL/GenBank/DDBJ whole genome shotgun (WGS) entry which is preliminary data.</text>
</comment>
<dbReference type="InterPro" id="IPR012910">
    <property type="entry name" value="Plug_dom"/>
</dbReference>
<evidence type="ECO:0000313" key="17">
    <source>
        <dbReference type="Proteomes" id="UP000179786"/>
    </source>
</evidence>
<keyword evidence="10 11" id="KW-0998">Cell outer membrane</keyword>
<dbReference type="PANTHER" id="PTHR32552:SF81">
    <property type="entry name" value="TONB-DEPENDENT OUTER MEMBRANE RECEPTOR"/>
    <property type="match status" value="1"/>
</dbReference>
<keyword evidence="3 11" id="KW-1134">Transmembrane beta strand</keyword>
<feature type="signal peptide" evidence="13">
    <location>
        <begin position="1"/>
        <end position="24"/>
    </location>
</feature>
<dbReference type="Gene3D" id="2.40.170.20">
    <property type="entry name" value="TonB-dependent receptor, beta-barrel domain"/>
    <property type="match status" value="1"/>
</dbReference>
<dbReference type="InterPro" id="IPR039426">
    <property type="entry name" value="TonB-dep_rcpt-like"/>
</dbReference>
<name>A0A1S1MWH1_9GAMM</name>
<comment type="similarity">
    <text evidence="11 12">Belongs to the TonB-dependent receptor family.</text>
</comment>
<feature type="chain" id="PRO_5010269398" evidence="13">
    <location>
        <begin position="25"/>
        <end position="745"/>
    </location>
</feature>
<dbReference type="InterPro" id="IPR036942">
    <property type="entry name" value="Beta-barrel_TonB_sf"/>
</dbReference>
<dbReference type="SUPFAM" id="SSF56935">
    <property type="entry name" value="Porins"/>
    <property type="match status" value="1"/>
</dbReference>
<protein>
    <submittedName>
        <fullName evidence="16">TonB-dependent receptor</fullName>
    </submittedName>
</protein>
<keyword evidence="16" id="KW-0675">Receptor</keyword>
<evidence type="ECO:0000256" key="9">
    <source>
        <dbReference type="ARBA" id="ARBA00023136"/>
    </source>
</evidence>
<evidence type="ECO:0000256" key="11">
    <source>
        <dbReference type="PROSITE-ProRule" id="PRU01360"/>
    </source>
</evidence>
<sequence length="745" mass="83430">MKQTLPLSLVCSAVLGVINLPVFAVDDQQIEVIEVYAQKRAQSLNDVSVSITPVKGDELALSGVKDSTELGSFVTNMKVSQNAAEGTPPAINIRGVGLLDYNTANTSPVAMYVDGASVGSANNQLVNFFDIEQVEVLKGPQGTLFGRNSTGGAVLIRSKRPDAGTYGEVSLGYGSDQWRKVQGMFNAAVNDESAVRAALSHVKYDYTTYNLHPTAPEANMEQSDLRLSYFGQWDKLSVYLKTNYSHWSGIVQPVGSIGTIKNPVTGESCSAQEAASGQCTDVFGFNDGSDDFWAVNVNNDSPHHSIGKGWTAEVEYQLSEQSHLVWINAFSRLDREHAFNCDGSPLQACEGNLGLKTELLNNELRYHREYEQGYLISGLFHLDERIYQDNYNDILRILRGTENGQNSATFMYDNAIRTKVLAAFAQYEWQWRSDTTLTFGLRYSDEAIEYDSLSHINIVDPNSMTDVVLPFYHVIGRNDDDNLSGKFAINYTLEPNKMLYYSFANGVKSGGYNGGFLSSPEQALQADYGAEKLNAHEIGTKLQFDEQAMRFNAALFYYDYKDQQVFMNQPSVVPGAVPLQLLENVADSKIYGAEADLYYEPMEQLEVQLGIGYIPHAEFEQFVDPLGVSLTDNRLPFTSKWNISGALSYSHNIASGTLKTSVGFDYQSEYYFDQQQTDYAKQDGYVLWRFNAQYEVEKWQANLWAKNLFDEQYSHLKFDLRNFLGMLEDFKGEGRRVGLDVSYRF</sequence>
<evidence type="ECO:0000256" key="10">
    <source>
        <dbReference type="ARBA" id="ARBA00023237"/>
    </source>
</evidence>
<evidence type="ECO:0000256" key="1">
    <source>
        <dbReference type="ARBA" id="ARBA00004571"/>
    </source>
</evidence>
<reference evidence="16 17" key="1">
    <citation type="submission" date="2016-09" db="EMBL/GenBank/DDBJ databases">
        <title>Pseudoalteromonas amylolytica sp. nov., isolated from the surface seawater.</title>
        <authorList>
            <person name="Wu Y.-H."/>
            <person name="Cheng H."/>
            <person name="Jin X.-B."/>
            <person name="Wang C.-S."/>
            <person name="Xu X.-W."/>
        </authorList>
    </citation>
    <scope>NUCLEOTIDE SEQUENCE [LARGE SCALE GENOMIC DNA]</scope>
    <source>
        <strain evidence="16 17">JW1</strain>
    </source>
</reference>
<keyword evidence="13" id="KW-0732">Signal</keyword>
<evidence type="ECO:0000256" key="6">
    <source>
        <dbReference type="ARBA" id="ARBA00023004"/>
    </source>
</evidence>
<proteinExistence type="inferred from homology"/>
<keyword evidence="4" id="KW-0410">Iron transport</keyword>
<dbReference type="EMBL" id="MKJU01000025">
    <property type="protein sequence ID" value="OHU91437.1"/>
    <property type="molecule type" value="Genomic_DNA"/>
</dbReference>
<keyword evidence="6" id="KW-0408">Iron</keyword>
<dbReference type="PROSITE" id="PS52016">
    <property type="entry name" value="TONB_DEPENDENT_REC_3"/>
    <property type="match status" value="1"/>
</dbReference>
<keyword evidence="17" id="KW-1185">Reference proteome</keyword>
<evidence type="ECO:0000256" key="4">
    <source>
        <dbReference type="ARBA" id="ARBA00022496"/>
    </source>
</evidence>
<evidence type="ECO:0000256" key="8">
    <source>
        <dbReference type="ARBA" id="ARBA00023077"/>
    </source>
</evidence>
<evidence type="ECO:0000256" key="3">
    <source>
        <dbReference type="ARBA" id="ARBA00022452"/>
    </source>
</evidence>
<dbReference type="STRING" id="1859457.BET10_11515"/>
<accession>A0A1S1MWH1</accession>
<gene>
    <name evidence="16" type="ORF">BET10_11515</name>
</gene>
<dbReference type="Pfam" id="PF00593">
    <property type="entry name" value="TonB_dep_Rec_b-barrel"/>
    <property type="match status" value="1"/>
</dbReference>
<feature type="domain" description="TonB-dependent receptor plug" evidence="15">
    <location>
        <begin position="44"/>
        <end position="153"/>
    </location>
</feature>
<dbReference type="PANTHER" id="PTHR32552">
    <property type="entry name" value="FERRICHROME IRON RECEPTOR-RELATED"/>
    <property type="match status" value="1"/>
</dbReference>
<evidence type="ECO:0000313" key="16">
    <source>
        <dbReference type="EMBL" id="OHU91437.1"/>
    </source>
</evidence>
<dbReference type="AlphaFoldDB" id="A0A1S1MWH1"/>
<keyword evidence="8 12" id="KW-0798">TonB box</keyword>
<evidence type="ECO:0000256" key="13">
    <source>
        <dbReference type="SAM" id="SignalP"/>
    </source>
</evidence>
<feature type="domain" description="TonB-dependent receptor-like beta-barrel" evidence="14">
    <location>
        <begin position="287"/>
        <end position="708"/>
    </location>
</feature>
<comment type="subcellular location">
    <subcellularLocation>
        <location evidence="1 11">Cell outer membrane</location>
        <topology evidence="1 11">Multi-pass membrane protein</topology>
    </subcellularLocation>
</comment>
<evidence type="ECO:0000256" key="2">
    <source>
        <dbReference type="ARBA" id="ARBA00022448"/>
    </source>
</evidence>
<evidence type="ECO:0000259" key="15">
    <source>
        <dbReference type="Pfam" id="PF07715"/>
    </source>
</evidence>
<keyword evidence="7" id="KW-0406">Ion transport</keyword>
<dbReference type="InterPro" id="IPR000531">
    <property type="entry name" value="Beta-barrel_TonB"/>
</dbReference>
<dbReference type="RefSeq" id="WP_070985353.1">
    <property type="nucleotide sequence ID" value="NZ_MKJU01000025.1"/>
</dbReference>
<organism evidence="16 17">
    <name type="scientific">Pseudoalteromonas amylolytica</name>
    <dbReference type="NCBI Taxonomy" id="1859457"/>
    <lineage>
        <taxon>Bacteria</taxon>
        <taxon>Pseudomonadati</taxon>
        <taxon>Pseudomonadota</taxon>
        <taxon>Gammaproteobacteria</taxon>
        <taxon>Alteromonadales</taxon>
        <taxon>Pseudoalteromonadaceae</taxon>
        <taxon>Pseudoalteromonas</taxon>
    </lineage>
</organism>
<keyword evidence="2 11" id="KW-0813">Transport</keyword>
<evidence type="ECO:0000256" key="7">
    <source>
        <dbReference type="ARBA" id="ARBA00023065"/>
    </source>
</evidence>
<evidence type="ECO:0000259" key="14">
    <source>
        <dbReference type="Pfam" id="PF00593"/>
    </source>
</evidence>
<dbReference type="Proteomes" id="UP000179786">
    <property type="component" value="Unassembled WGS sequence"/>
</dbReference>
<dbReference type="OrthoDB" id="7051185at2"/>
<dbReference type="GO" id="GO:0006826">
    <property type="term" value="P:iron ion transport"/>
    <property type="evidence" value="ECO:0007669"/>
    <property type="project" value="UniProtKB-KW"/>
</dbReference>
<dbReference type="Pfam" id="PF07715">
    <property type="entry name" value="Plug"/>
    <property type="match status" value="1"/>
</dbReference>
<evidence type="ECO:0000256" key="12">
    <source>
        <dbReference type="RuleBase" id="RU003357"/>
    </source>
</evidence>
<evidence type="ECO:0000256" key="5">
    <source>
        <dbReference type="ARBA" id="ARBA00022692"/>
    </source>
</evidence>
<keyword evidence="5 11" id="KW-0812">Transmembrane</keyword>